<sequence length="82" mass="9166">MTTPDTPTPDTATLARQREIATEHLLFKLMEYVEDRHSGLLDFMENSLDHLGDPATDATKDDDAVRLVARKMIAGARKQGVR</sequence>
<dbReference type="EMBL" id="CABVLI010000029">
    <property type="protein sequence ID" value="VVT01442.1"/>
    <property type="molecule type" value="Genomic_DNA"/>
</dbReference>
<proteinExistence type="predicted"/>
<accession>A0A5E7Y6I5</accession>
<protein>
    <submittedName>
        <fullName evidence="1">Uncharacterized protein</fullName>
    </submittedName>
</protein>
<dbReference type="EMBL" id="QAOG01000001">
    <property type="protein sequence ID" value="PTQ61853.1"/>
    <property type="molecule type" value="Genomic_DNA"/>
</dbReference>
<evidence type="ECO:0000313" key="1">
    <source>
        <dbReference type="EMBL" id="PTQ61853.1"/>
    </source>
</evidence>
<reference evidence="1 3" key="1">
    <citation type="submission" date="2018-04" db="EMBL/GenBank/DDBJ databases">
        <title>Genomic Encyclopedia of Type Strains, Phase III (KMG-III): the genomes of soil and plant-associated and newly described type strains.</title>
        <authorList>
            <person name="Whitman W."/>
        </authorList>
    </citation>
    <scope>NUCLEOTIDE SEQUENCE [LARGE SCALE GENOMIC DNA]</scope>
    <source>
        <strain evidence="1 3">MA101b</strain>
    </source>
</reference>
<organism evidence="1 3">
    <name type="scientific">Sphingomonas aurantiaca</name>
    <dbReference type="NCBI Taxonomy" id="185949"/>
    <lineage>
        <taxon>Bacteria</taxon>
        <taxon>Pseudomonadati</taxon>
        <taxon>Pseudomonadota</taxon>
        <taxon>Alphaproteobacteria</taxon>
        <taxon>Sphingomonadales</taxon>
        <taxon>Sphingomonadaceae</taxon>
        <taxon>Sphingomonas</taxon>
    </lineage>
</organism>
<gene>
    <name evidence="1" type="ORF">C8J26_0120</name>
    <name evidence="2" type="ORF">SPHINGO391_350228</name>
</gene>
<evidence type="ECO:0000313" key="3">
    <source>
        <dbReference type="Proteomes" id="UP000244189"/>
    </source>
</evidence>
<evidence type="ECO:0000313" key="4">
    <source>
        <dbReference type="Proteomes" id="UP000326857"/>
    </source>
</evidence>
<dbReference type="Proteomes" id="UP000326857">
    <property type="component" value="Unassembled WGS sequence"/>
</dbReference>
<dbReference type="RefSeq" id="WP_056419414.1">
    <property type="nucleotide sequence ID" value="NZ_JAPZPS010000010.1"/>
</dbReference>
<reference evidence="2 4" key="2">
    <citation type="submission" date="2019-09" db="EMBL/GenBank/DDBJ databases">
        <authorList>
            <person name="Dittami M. S."/>
        </authorList>
    </citation>
    <scope>NUCLEOTIDE SEQUENCE [LARGE SCALE GENOMIC DNA]</scope>
    <source>
        <strain evidence="2">SPHINGO391</strain>
    </source>
</reference>
<evidence type="ECO:0000313" key="2">
    <source>
        <dbReference type="EMBL" id="VVT01442.1"/>
    </source>
</evidence>
<accession>A0A2T5GRA9</accession>
<dbReference type="Proteomes" id="UP000244189">
    <property type="component" value="Unassembled WGS sequence"/>
</dbReference>
<name>A0A2T5GRA9_9SPHN</name>
<keyword evidence="3" id="KW-1185">Reference proteome</keyword>
<dbReference type="AlphaFoldDB" id="A0A2T5GRA9"/>